<keyword evidence="4" id="KW-0539">Nucleus</keyword>
<accession>A0A6J1IR24</accession>
<gene>
    <name evidence="6" type="primary">LOC111477674</name>
</gene>
<evidence type="ECO:0000256" key="4">
    <source>
        <dbReference type="ARBA" id="ARBA00023242"/>
    </source>
</evidence>
<keyword evidence="2" id="KW-0805">Transcription regulation</keyword>
<dbReference type="GO" id="GO:0006355">
    <property type="term" value="P:regulation of DNA-templated transcription"/>
    <property type="evidence" value="ECO:0007669"/>
    <property type="project" value="InterPro"/>
</dbReference>
<dbReference type="PANTHER" id="PTHR33124:SF9">
    <property type="entry name" value="TRANSCRIPTION FACTOR"/>
    <property type="match status" value="1"/>
</dbReference>
<dbReference type="InterPro" id="IPR044660">
    <property type="entry name" value="IBH1-like"/>
</dbReference>
<evidence type="ECO:0000256" key="3">
    <source>
        <dbReference type="ARBA" id="ARBA00023163"/>
    </source>
</evidence>
<dbReference type="PANTHER" id="PTHR33124">
    <property type="entry name" value="TRANSCRIPTION FACTOR IBH1-LIKE 1"/>
    <property type="match status" value="1"/>
</dbReference>
<sequence>MEYYNCDEAKGIAKVKWQRRGRRGGLHGGSSSVHMKMRKLQRLIPGGRRLKPDRLFLKTADYIMQLRSQVHVLQALSKIYDPRLSQY</sequence>
<name>A0A6J1IR24_CUCMA</name>
<keyword evidence="5" id="KW-1185">Reference proteome</keyword>
<keyword evidence="3" id="KW-0804">Transcription</keyword>
<dbReference type="AlphaFoldDB" id="A0A6J1IR24"/>
<protein>
    <submittedName>
        <fullName evidence="6">Uncharacterized protein LOC111477674</fullName>
    </submittedName>
</protein>
<dbReference type="GeneID" id="111477674"/>
<dbReference type="Proteomes" id="UP000504608">
    <property type="component" value="Unplaced"/>
</dbReference>
<dbReference type="InterPro" id="IPR044549">
    <property type="entry name" value="bHLH_AtIBH1-like"/>
</dbReference>
<evidence type="ECO:0000256" key="2">
    <source>
        <dbReference type="ARBA" id="ARBA00023015"/>
    </source>
</evidence>
<dbReference type="CDD" id="cd11444">
    <property type="entry name" value="bHLH_AtIBH1_like"/>
    <property type="match status" value="1"/>
</dbReference>
<dbReference type="KEGG" id="cmax:111477674"/>
<evidence type="ECO:0000313" key="5">
    <source>
        <dbReference type="Proteomes" id="UP000504608"/>
    </source>
</evidence>
<evidence type="ECO:0000256" key="1">
    <source>
        <dbReference type="ARBA" id="ARBA00004123"/>
    </source>
</evidence>
<reference evidence="6" key="1">
    <citation type="submission" date="2025-08" db="UniProtKB">
        <authorList>
            <consortium name="RefSeq"/>
        </authorList>
    </citation>
    <scope>IDENTIFICATION</scope>
    <source>
        <tissue evidence="6">Young leaves</tissue>
    </source>
</reference>
<evidence type="ECO:0000313" key="6">
    <source>
        <dbReference type="RefSeq" id="XP_022977324.1"/>
    </source>
</evidence>
<organism evidence="5 6">
    <name type="scientific">Cucurbita maxima</name>
    <name type="common">Pumpkin</name>
    <name type="synonym">Winter squash</name>
    <dbReference type="NCBI Taxonomy" id="3661"/>
    <lineage>
        <taxon>Eukaryota</taxon>
        <taxon>Viridiplantae</taxon>
        <taxon>Streptophyta</taxon>
        <taxon>Embryophyta</taxon>
        <taxon>Tracheophyta</taxon>
        <taxon>Spermatophyta</taxon>
        <taxon>Magnoliopsida</taxon>
        <taxon>eudicotyledons</taxon>
        <taxon>Gunneridae</taxon>
        <taxon>Pentapetalae</taxon>
        <taxon>rosids</taxon>
        <taxon>fabids</taxon>
        <taxon>Cucurbitales</taxon>
        <taxon>Cucurbitaceae</taxon>
        <taxon>Cucurbiteae</taxon>
        <taxon>Cucurbita</taxon>
    </lineage>
</organism>
<comment type="subcellular location">
    <subcellularLocation>
        <location evidence="1">Nucleus</location>
    </subcellularLocation>
</comment>
<dbReference type="OrthoDB" id="1901781at2759"/>
<dbReference type="RefSeq" id="XP_022977324.1">
    <property type="nucleotide sequence ID" value="XM_023121556.1"/>
</dbReference>
<dbReference type="GO" id="GO:0005634">
    <property type="term" value="C:nucleus"/>
    <property type="evidence" value="ECO:0007669"/>
    <property type="project" value="UniProtKB-SubCell"/>
</dbReference>
<proteinExistence type="predicted"/>